<protein>
    <submittedName>
        <fullName evidence="5">Gfo/Idh/MocA family oxidoreductase</fullName>
    </submittedName>
</protein>
<comment type="caution">
    <text evidence="5">The sequence shown here is derived from an EMBL/GenBank/DDBJ whole genome shotgun (WGS) entry which is preliminary data.</text>
</comment>
<keyword evidence="6" id="KW-1185">Reference proteome</keyword>
<dbReference type="RefSeq" id="WP_302722056.1">
    <property type="nucleotide sequence ID" value="NZ_JAULRU010000423.1"/>
</dbReference>
<dbReference type="EMBL" id="JAXAFO010000053">
    <property type="protein sequence ID" value="MDX6851379.1"/>
    <property type="molecule type" value="Genomic_DNA"/>
</dbReference>
<comment type="similarity">
    <text evidence="1">Belongs to the Gfo/Idh/MocA family.</text>
</comment>
<evidence type="ECO:0000259" key="4">
    <source>
        <dbReference type="Pfam" id="PF02894"/>
    </source>
</evidence>
<proteinExistence type="inferred from homology"/>
<evidence type="ECO:0000256" key="1">
    <source>
        <dbReference type="ARBA" id="ARBA00010928"/>
    </source>
</evidence>
<dbReference type="Gene3D" id="3.40.50.720">
    <property type="entry name" value="NAD(P)-binding Rossmann-like Domain"/>
    <property type="match status" value="1"/>
</dbReference>
<accession>A0ABU4S708</accession>
<dbReference type="InterPro" id="IPR051317">
    <property type="entry name" value="Gfo/Idh/MocA_oxidoreduct"/>
</dbReference>
<organism evidence="5 6">
    <name type="scientific">Gilvimarinus gilvus</name>
    <dbReference type="NCBI Taxonomy" id="3058038"/>
    <lineage>
        <taxon>Bacteria</taxon>
        <taxon>Pseudomonadati</taxon>
        <taxon>Pseudomonadota</taxon>
        <taxon>Gammaproteobacteria</taxon>
        <taxon>Cellvibrionales</taxon>
        <taxon>Cellvibrionaceae</taxon>
        <taxon>Gilvimarinus</taxon>
    </lineage>
</organism>
<dbReference type="Pfam" id="PF01408">
    <property type="entry name" value="GFO_IDH_MocA"/>
    <property type="match status" value="1"/>
</dbReference>
<dbReference type="InterPro" id="IPR004104">
    <property type="entry name" value="Gfo/Idh/MocA-like_OxRdtase_C"/>
</dbReference>
<keyword evidence="2" id="KW-0560">Oxidoreductase</keyword>
<feature type="domain" description="Gfo/Idh/MocA-like oxidoreductase N-terminal" evidence="3">
    <location>
        <begin position="6"/>
        <end position="122"/>
    </location>
</feature>
<name>A0ABU4S708_9GAMM</name>
<dbReference type="Gene3D" id="3.30.360.10">
    <property type="entry name" value="Dihydrodipicolinate Reductase, domain 2"/>
    <property type="match status" value="1"/>
</dbReference>
<gene>
    <name evidence="5" type="ORF">SCD92_18530</name>
</gene>
<evidence type="ECO:0000256" key="2">
    <source>
        <dbReference type="ARBA" id="ARBA00023002"/>
    </source>
</evidence>
<evidence type="ECO:0000259" key="3">
    <source>
        <dbReference type="Pfam" id="PF01408"/>
    </source>
</evidence>
<sequence length="345" mass="38871">MSQTLNVALASYGMSGKVFHAPLIAAHPFLRLASVLQRNDNSALQRYPKVKIVRSFDKLISDPKIHIVVVNTPNVLHYPMARDALRAGKNVVLEKPFTAELDEGRELIELAQQQGLMLTVFHNRRLQSGFNTAKKLLQEKRLGKINTFAVTIDRFRPEPGPKKWKEEPNPGAGLLYDLGSHLIDECLTLFGLPKSVYADLRIERNGAQTCDYFDARLDYPSHKCLLKASMLAREPAPAYLIHGDKGSYLKPLGDVQESRLAAGQIPQGDNWADEQPHEWGHIRTDQGRETYPTVAGNYQYFYDNVYRHLTHGDELLVIPDQALVTIGLIKVLERSAHERTCIELA</sequence>
<dbReference type="InterPro" id="IPR000683">
    <property type="entry name" value="Gfo/Idh/MocA-like_OxRdtase_N"/>
</dbReference>
<dbReference type="PANTHER" id="PTHR43708">
    <property type="entry name" value="CONSERVED EXPRESSED OXIDOREDUCTASE (EUROFUNG)"/>
    <property type="match status" value="1"/>
</dbReference>
<dbReference type="Pfam" id="PF02894">
    <property type="entry name" value="GFO_IDH_MocA_C"/>
    <property type="match status" value="1"/>
</dbReference>
<feature type="domain" description="Gfo/Idh/MocA-like oxidoreductase C-terminal" evidence="4">
    <location>
        <begin position="134"/>
        <end position="344"/>
    </location>
</feature>
<dbReference type="SUPFAM" id="SSF51735">
    <property type="entry name" value="NAD(P)-binding Rossmann-fold domains"/>
    <property type="match status" value="1"/>
</dbReference>
<reference evidence="5 6" key="1">
    <citation type="submission" date="2023-11" db="EMBL/GenBank/DDBJ databases">
        <title>Gilvimarinus fulvus sp. nov., isolated from the surface of Kelp.</title>
        <authorList>
            <person name="Sun Y.Y."/>
            <person name="Gong Y."/>
            <person name="Du Z.J."/>
        </authorList>
    </citation>
    <scope>NUCLEOTIDE SEQUENCE [LARGE SCALE GENOMIC DNA]</scope>
    <source>
        <strain evidence="5 6">SDUM040013</strain>
    </source>
</reference>
<evidence type="ECO:0000313" key="6">
    <source>
        <dbReference type="Proteomes" id="UP001273505"/>
    </source>
</evidence>
<dbReference type="Proteomes" id="UP001273505">
    <property type="component" value="Unassembled WGS sequence"/>
</dbReference>
<dbReference type="InterPro" id="IPR036291">
    <property type="entry name" value="NAD(P)-bd_dom_sf"/>
</dbReference>
<dbReference type="PANTHER" id="PTHR43708:SF5">
    <property type="entry name" value="CONSERVED EXPRESSED OXIDOREDUCTASE (EUROFUNG)-RELATED"/>
    <property type="match status" value="1"/>
</dbReference>
<evidence type="ECO:0000313" key="5">
    <source>
        <dbReference type="EMBL" id="MDX6851379.1"/>
    </source>
</evidence>